<sequence length="262" mass="27580">MTEQTIRVSRRGDGVACVTLARAQVHNAFNERMIADLTNALVALGKDKTVRAVVLAADGASFSAGADLDWMRRSATYAPAENLADAQGLAELMRVLNTLPKPTIARVQGAAFGGGVGLVACCDIAIAVDSAVFCLSEVRLGLIPAVISPYVIAAIGARAARRWFLSAERFVAAEALRLGLLHRVVEADDLDAAIEEMLVPLLAGAPEAQAAAKDLIFAVTDRPLSQALIADTTRRIAEQRAGAEGREGIAAFLNKRPPVWGG</sequence>
<dbReference type="Gene3D" id="3.90.226.10">
    <property type="entry name" value="2-enoyl-CoA Hydratase, Chain A, domain 1"/>
    <property type="match status" value="1"/>
</dbReference>
<dbReference type="InterPro" id="IPR001753">
    <property type="entry name" value="Enoyl-CoA_hydra/iso"/>
</dbReference>
<name>S9SFE3_MAGFU</name>
<comment type="caution">
    <text evidence="2">The sequence shown here is derived from an EMBL/GenBank/DDBJ whole genome shotgun (WGS) entry which is preliminary data.</text>
</comment>
<dbReference type="CDD" id="cd06558">
    <property type="entry name" value="crotonase-like"/>
    <property type="match status" value="1"/>
</dbReference>
<accession>S9SFE3</accession>
<proteinExistence type="inferred from homology"/>
<evidence type="ECO:0000313" key="2">
    <source>
        <dbReference type="EMBL" id="EPY02788.1"/>
    </source>
</evidence>
<evidence type="ECO:0000313" key="3">
    <source>
        <dbReference type="Proteomes" id="UP000015350"/>
    </source>
</evidence>
<dbReference type="STRING" id="1316936.K678_04261"/>
<reference evidence="2 3" key="1">
    <citation type="submission" date="2013-04" db="EMBL/GenBank/DDBJ databases">
        <authorList>
            <person name="Kuznetsov B."/>
            <person name="Ivanovsky R."/>
        </authorList>
    </citation>
    <scope>NUCLEOTIDE SEQUENCE [LARGE SCALE GENOMIC DNA]</scope>
    <source>
        <strain evidence="2 3">MGU-K5</strain>
    </source>
</reference>
<dbReference type="Gene3D" id="1.10.12.10">
    <property type="entry name" value="Lyase 2-enoyl-coa Hydratase, Chain A, domain 2"/>
    <property type="match status" value="1"/>
</dbReference>
<dbReference type="Proteomes" id="UP000015350">
    <property type="component" value="Unassembled WGS sequence"/>
</dbReference>
<dbReference type="GO" id="GO:0008300">
    <property type="term" value="P:isoprenoid catabolic process"/>
    <property type="evidence" value="ECO:0007669"/>
    <property type="project" value="TreeGrafter"/>
</dbReference>
<dbReference type="OrthoDB" id="9795613at2"/>
<dbReference type="AlphaFoldDB" id="S9SFE3"/>
<organism evidence="2 3">
    <name type="scientific">Magnetospirillum fulvum MGU-K5</name>
    <dbReference type="NCBI Taxonomy" id="1316936"/>
    <lineage>
        <taxon>Bacteria</taxon>
        <taxon>Pseudomonadati</taxon>
        <taxon>Pseudomonadota</taxon>
        <taxon>Alphaproteobacteria</taxon>
        <taxon>Rhodospirillales</taxon>
        <taxon>Rhodospirillaceae</taxon>
        <taxon>Magnetospirillum</taxon>
    </lineage>
</organism>
<dbReference type="PANTHER" id="PTHR42964:SF1">
    <property type="entry name" value="POLYKETIDE BIOSYNTHESIS ENOYL-COA HYDRATASE PKSH-RELATED"/>
    <property type="match status" value="1"/>
</dbReference>
<dbReference type="InterPro" id="IPR029045">
    <property type="entry name" value="ClpP/crotonase-like_dom_sf"/>
</dbReference>
<evidence type="ECO:0000256" key="1">
    <source>
        <dbReference type="ARBA" id="ARBA00005254"/>
    </source>
</evidence>
<dbReference type="InterPro" id="IPR014748">
    <property type="entry name" value="Enoyl-CoA_hydra_C"/>
</dbReference>
<dbReference type="RefSeq" id="WP_021131223.1">
    <property type="nucleotide sequence ID" value="NZ_AQPH01000009.1"/>
</dbReference>
<dbReference type="EMBL" id="AQPH01000009">
    <property type="protein sequence ID" value="EPY02788.1"/>
    <property type="molecule type" value="Genomic_DNA"/>
</dbReference>
<dbReference type="Pfam" id="PF00378">
    <property type="entry name" value="ECH_1"/>
    <property type="match status" value="1"/>
</dbReference>
<dbReference type="PATRIC" id="fig|1316936.3.peg.852"/>
<dbReference type="PANTHER" id="PTHR42964">
    <property type="entry name" value="ENOYL-COA HYDRATASE"/>
    <property type="match status" value="1"/>
</dbReference>
<dbReference type="SUPFAM" id="SSF52096">
    <property type="entry name" value="ClpP/crotonase"/>
    <property type="match status" value="1"/>
</dbReference>
<dbReference type="eggNOG" id="COG1024">
    <property type="taxonomic scope" value="Bacteria"/>
</dbReference>
<protein>
    <submittedName>
        <fullName evidence="2">Enoyl-CoA hydratase</fullName>
    </submittedName>
</protein>
<gene>
    <name evidence="2" type="ORF">K678_04261</name>
</gene>
<dbReference type="FunFam" id="3.90.226.10:FF:000066">
    <property type="entry name" value="Enoyl-CoA hydratase"/>
    <property type="match status" value="1"/>
</dbReference>
<dbReference type="InterPro" id="IPR051683">
    <property type="entry name" value="Enoyl-CoA_Hydratase/Isomerase"/>
</dbReference>
<dbReference type="GO" id="GO:0003824">
    <property type="term" value="F:catalytic activity"/>
    <property type="evidence" value="ECO:0007669"/>
    <property type="project" value="UniProtKB-ARBA"/>
</dbReference>
<comment type="similarity">
    <text evidence="1">Belongs to the enoyl-CoA hydratase/isomerase family.</text>
</comment>